<feature type="chain" id="PRO_5046694696" description="Haem-binding uptake Tiki superfamily ChaN domain-containing protein" evidence="1">
    <location>
        <begin position="21"/>
        <end position="271"/>
    </location>
</feature>
<gene>
    <name evidence="2" type="ORF">GCM10007420_18410</name>
</gene>
<evidence type="ECO:0008006" key="4">
    <source>
        <dbReference type="Google" id="ProtNLM"/>
    </source>
</evidence>
<proteinExistence type="predicted"/>
<comment type="caution">
    <text evidence="2">The sequence shown here is derived from an EMBL/GenBank/DDBJ whole genome shotgun (WGS) entry which is preliminary data.</text>
</comment>
<dbReference type="RefSeq" id="WP_188452277.1">
    <property type="nucleotide sequence ID" value="NZ_BMFS01000007.1"/>
</dbReference>
<feature type="signal peptide" evidence="1">
    <location>
        <begin position="1"/>
        <end position="20"/>
    </location>
</feature>
<evidence type="ECO:0000313" key="3">
    <source>
        <dbReference type="Proteomes" id="UP000648722"/>
    </source>
</evidence>
<keyword evidence="3" id="KW-1185">Reference proteome</keyword>
<evidence type="ECO:0000256" key="1">
    <source>
        <dbReference type="SAM" id="SignalP"/>
    </source>
</evidence>
<accession>A0ABQ1XTU1</accession>
<protein>
    <recommendedName>
        <fullName evidence="4">Haem-binding uptake Tiki superfamily ChaN domain-containing protein</fullName>
    </recommendedName>
</protein>
<dbReference type="InterPro" id="IPR043749">
    <property type="entry name" value="DUF5694"/>
</dbReference>
<reference evidence="3" key="1">
    <citation type="journal article" date="2019" name="Int. J. Syst. Evol. Microbiol.">
        <title>The Global Catalogue of Microorganisms (GCM) 10K type strain sequencing project: providing services to taxonomists for standard genome sequencing and annotation.</title>
        <authorList>
            <consortium name="The Broad Institute Genomics Platform"/>
            <consortium name="The Broad Institute Genome Sequencing Center for Infectious Disease"/>
            <person name="Wu L."/>
            <person name="Ma J."/>
        </authorList>
    </citation>
    <scope>NUCLEOTIDE SEQUENCE [LARGE SCALE GENOMIC DNA]</scope>
    <source>
        <strain evidence="3">CGMCC 1.12766</strain>
    </source>
</reference>
<dbReference type="EMBL" id="BMFS01000007">
    <property type="protein sequence ID" value="GGH02471.1"/>
    <property type="molecule type" value="Genomic_DNA"/>
</dbReference>
<dbReference type="Proteomes" id="UP000648722">
    <property type="component" value="Unassembled WGS sequence"/>
</dbReference>
<name>A0ABQ1XTU1_9PROT</name>
<evidence type="ECO:0000313" key="2">
    <source>
        <dbReference type="EMBL" id="GGH02471.1"/>
    </source>
</evidence>
<organism evidence="2 3">
    <name type="scientific">Glycocaulis albus</name>
    <dbReference type="NCBI Taxonomy" id="1382801"/>
    <lineage>
        <taxon>Bacteria</taxon>
        <taxon>Pseudomonadati</taxon>
        <taxon>Pseudomonadota</taxon>
        <taxon>Alphaproteobacteria</taxon>
        <taxon>Maricaulales</taxon>
        <taxon>Maricaulaceae</taxon>
        <taxon>Glycocaulis</taxon>
    </lineage>
</organism>
<keyword evidence="1" id="KW-0732">Signal</keyword>
<sequence>MLTCLAAILAAAMLTASASGQDGDAPAPAPADTQVMVLGTIHFDGGGGDYVNPEVDDFLSAPRQAEIAGILDRLEAFQPDRIIVELEPEHEGWINERYRAWRAGEAELTVNERDQIGLRLAARLGHDQVWAVDYQNGMDFEAMLGAAQAAGQTRLLDAFQQTIGEVETFFARNADGSVRDRLIDANSPEAMDFHRMYLWLAQAGTVDDPVGAHQMTAWWGRNMVIFARIAQIAQPGERVLVLYGAGHKYLLDQYFDEAPGFAVIDPLDYLQ</sequence>
<dbReference type="Pfam" id="PF18950">
    <property type="entry name" value="DUF5694"/>
    <property type="match status" value="1"/>
</dbReference>